<reference evidence="1" key="1">
    <citation type="submission" date="2021-11" db="EMBL/GenBank/DDBJ databases">
        <title>Genome sequence.</title>
        <authorList>
            <person name="Sun Q."/>
        </authorList>
    </citation>
    <scope>NUCLEOTIDE SEQUENCE</scope>
    <source>
        <strain evidence="1">JC732</strain>
    </source>
</reference>
<comment type="caution">
    <text evidence="1">The sequence shown here is derived from an EMBL/GenBank/DDBJ whole genome shotgun (WGS) entry which is preliminary data.</text>
</comment>
<accession>A0A9X1MH46</accession>
<dbReference type="EMBL" id="JAJKFT010000002">
    <property type="protein sequence ID" value="MCC9626948.1"/>
    <property type="molecule type" value="Genomic_DNA"/>
</dbReference>
<dbReference type="Proteomes" id="UP001139103">
    <property type="component" value="Unassembled WGS sequence"/>
</dbReference>
<evidence type="ECO:0000313" key="1">
    <source>
        <dbReference type="EMBL" id="MCC9626948.1"/>
    </source>
</evidence>
<dbReference type="RefSeq" id="WP_230214464.1">
    <property type="nucleotide sequence ID" value="NZ_JAJKFT010000002.1"/>
</dbReference>
<keyword evidence="2" id="KW-1185">Reference proteome</keyword>
<gene>
    <name evidence="1" type="ORF">LOC68_00880</name>
</gene>
<name>A0A9X1MH46_9BACT</name>
<proteinExistence type="predicted"/>
<organism evidence="1 2">
    <name type="scientific">Blastopirellula sediminis</name>
    <dbReference type="NCBI Taxonomy" id="2894196"/>
    <lineage>
        <taxon>Bacteria</taxon>
        <taxon>Pseudomonadati</taxon>
        <taxon>Planctomycetota</taxon>
        <taxon>Planctomycetia</taxon>
        <taxon>Pirellulales</taxon>
        <taxon>Pirellulaceae</taxon>
        <taxon>Blastopirellula</taxon>
    </lineage>
</organism>
<evidence type="ECO:0000313" key="2">
    <source>
        <dbReference type="Proteomes" id="UP001139103"/>
    </source>
</evidence>
<sequence>MRLRDIHRAVAAATGESISRIGRLGFQLEMSLEELDQFEDVRNPQVVDWDELEAERYQRAYWGPSDASRAA</sequence>
<protein>
    <submittedName>
        <fullName evidence="1">Uncharacterized protein</fullName>
    </submittedName>
</protein>
<dbReference type="AlphaFoldDB" id="A0A9X1MH46"/>